<dbReference type="Gene3D" id="1.20.1250.20">
    <property type="entry name" value="MFS general substrate transporter like domains"/>
    <property type="match status" value="2"/>
</dbReference>
<keyword evidence="4 6" id="KW-1133">Transmembrane helix</keyword>
<evidence type="ECO:0000256" key="6">
    <source>
        <dbReference type="SAM" id="Phobius"/>
    </source>
</evidence>
<evidence type="ECO:0000256" key="3">
    <source>
        <dbReference type="ARBA" id="ARBA00022692"/>
    </source>
</evidence>
<feature type="transmembrane region" description="Helical" evidence="6">
    <location>
        <begin position="409"/>
        <end position="428"/>
    </location>
</feature>
<dbReference type="InterPro" id="IPR044772">
    <property type="entry name" value="NO3_transporter"/>
</dbReference>
<evidence type="ECO:0000256" key="4">
    <source>
        <dbReference type="ARBA" id="ARBA00022989"/>
    </source>
</evidence>
<keyword evidence="3 6" id="KW-0812">Transmembrane</keyword>
<reference evidence="7" key="1">
    <citation type="submission" date="2021-01" db="EMBL/GenBank/DDBJ databases">
        <authorList>
            <person name="Corre E."/>
            <person name="Pelletier E."/>
            <person name="Niang G."/>
            <person name="Scheremetjew M."/>
            <person name="Finn R."/>
            <person name="Kale V."/>
            <person name="Holt S."/>
            <person name="Cochrane G."/>
            <person name="Meng A."/>
            <person name="Brown T."/>
            <person name="Cohen L."/>
        </authorList>
    </citation>
    <scope>NUCLEOTIDE SEQUENCE</scope>
    <source>
        <strain evidence="7">308</strain>
    </source>
</reference>
<feature type="transmembrane region" description="Helical" evidence="6">
    <location>
        <begin position="86"/>
        <end position="106"/>
    </location>
</feature>
<feature type="transmembrane region" description="Helical" evidence="6">
    <location>
        <begin position="310"/>
        <end position="331"/>
    </location>
</feature>
<dbReference type="SUPFAM" id="SSF103473">
    <property type="entry name" value="MFS general substrate transporter"/>
    <property type="match status" value="1"/>
</dbReference>
<dbReference type="PANTHER" id="PTHR23515">
    <property type="entry name" value="HIGH-AFFINITY NITRATE TRANSPORTER 2.3"/>
    <property type="match status" value="1"/>
</dbReference>
<sequence length="538" mass="58203">MRNLLASIPNLFCAFGVWLSWSIIVVRIQAMHDEDPAVYPFADFDSPKGKAYKSLLYTLPAIAGLSGGTLRIPNSFMTQVIGGRNVVYQTSILLTIPMVMTAIGLSSNNCPFSYILVCAMLSGVGGGAFASSMSNMSFLFPKTKQGMALGYNGGIGNLGVSASQLILPLCMTASFGKDPISGIVEGWPANAGWFWWPVCLLSALLSFLWMSNHPDHGNHNKGKMDTLWCLIYFYWLEITGILAAFISVITLIKTRNSEAFTSSASGKVGHKFLLVIISCTVEHLFMWFLSPSPVKTKIKAQAVMFKDKNTWIMTYLYIMCFGSFIGFSGAFPKLIQDLFGYIKTPGCTVDDVFTSGGLEEDCAGDWEVVDVVNPNAPSVANFAWIGAAVGSLVRPVGGILADKYGGAKVTMILILWSIVAAIAQGLVVTEAGKRDDPTGLFGWFAFLFVNLFFCVGMMNGTTFGTIGVLFNEDLRGAVLGWSSAIASYGAFVIPALFGVSIAEDKAEITLYALAGYYITCAILNYWYYMRPGCANPGV</sequence>
<feature type="transmembrane region" description="Helical" evidence="6">
    <location>
        <begin position="12"/>
        <end position="30"/>
    </location>
</feature>
<feature type="transmembrane region" description="Helical" evidence="6">
    <location>
        <begin position="194"/>
        <end position="211"/>
    </location>
</feature>
<feature type="transmembrane region" description="Helical" evidence="6">
    <location>
        <begin position="232"/>
        <end position="252"/>
    </location>
</feature>
<feature type="transmembrane region" description="Helical" evidence="6">
    <location>
        <begin position="478"/>
        <end position="501"/>
    </location>
</feature>
<evidence type="ECO:0000256" key="2">
    <source>
        <dbReference type="ARBA" id="ARBA00008432"/>
    </source>
</evidence>
<dbReference type="InterPro" id="IPR036259">
    <property type="entry name" value="MFS_trans_sf"/>
</dbReference>
<organism evidence="7">
    <name type="scientific">Corethron hystrix</name>
    <dbReference type="NCBI Taxonomy" id="216773"/>
    <lineage>
        <taxon>Eukaryota</taxon>
        <taxon>Sar</taxon>
        <taxon>Stramenopiles</taxon>
        <taxon>Ochrophyta</taxon>
        <taxon>Bacillariophyta</taxon>
        <taxon>Coscinodiscophyceae</taxon>
        <taxon>Corethrophycidae</taxon>
        <taxon>Corethrales</taxon>
        <taxon>Corethraceae</taxon>
        <taxon>Corethron</taxon>
    </lineage>
</organism>
<protein>
    <recommendedName>
        <fullName evidence="8">Major facilitator superfamily (MFS) profile domain-containing protein</fullName>
    </recommendedName>
</protein>
<dbReference type="Pfam" id="PF07690">
    <property type="entry name" value="MFS_1"/>
    <property type="match status" value="1"/>
</dbReference>
<dbReference type="GO" id="GO:0016020">
    <property type="term" value="C:membrane"/>
    <property type="evidence" value="ECO:0007669"/>
    <property type="project" value="UniProtKB-SubCell"/>
</dbReference>
<dbReference type="AlphaFoldDB" id="A0A7S1BDA3"/>
<evidence type="ECO:0008006" key="8">
    <source>
        <dbReference type="Google" id="ProtNLM"/>
    </source>
</evidence>
<feature type="transmembrane region" description="Helical" evidence="6">
    <location>
        <begin position="112"/>
        <end position="133"/>
    </location>
</feature>
<keyword evidence="5 6" id="KW-0472">Membrane</keyword>
<gene>
    <name evidence="7" type="ORF">CHYS00102_LOCUS9944</name>
</gene>
<evidence type="ECO:0000313" key="7">
    <source>
        <dbReference type="EMBL" id="CAD8882749.1"/>
    </source>
</evidence>
<dbReference type="EMBL" id="HBFR01013653">
    <property type="protein sequence ID" value="CAD8882749.1"/>
    <property type="molecule type" value="Transcribed_RNA"/>
</dbReference>
<name>A0A7S1BDA3_9STRA</name>
<proteinExistence type="inferred from homology"/>
<dbReference type="GO" id="GO:0015112">
    <property type="term" value="F:nitrate transmembrane transporter activity"/>
    <property type="evidence" value="ECO:0007669"/>
    <property type="project" value="InterPro"/>
</dbReference>
<evidence type="ECO:0000256" key="1">
    <source>
        <dbReference type="ARBA" id="ARBA00004141"/>
    </source>
</evidence>
<dbReference type="InterPro" id="IPR011701">
    <property type="entry name" value="MFS"/>
</dbReference>
<comment type="subcellular location">
    <subcellularLocation>
        <location evidence="1">Membrane</location>
        <topology evidence="1">Multi-pass membrane protein</topology>
    </subcellularLocation>
</comment>
<feature type="transmembrane region" description="Helical" evidence="6">
    <location>
        <begin position="55"/>
        <end position="74"/>
    </location>
</feature>
<comment type="similarity">
    <text evidence="2">Belongs to the major facilitator superfamily. Nitrate/nitrite porter (TC 2.A.1.8) family.</text>
</comment>
<feature type="transmembrane region" description="Helical" evidence="6">
    <location>
        <begin position="508"/>
        <end position="528"/>
    </location>
</feature>
<feature type="transmembrane region" description="Helical" evidence="6">
    <location>
        <begin position="272"/>
        <end position="289"/>
    </location>
</feature>
<feature type="transmembrane region" description="Helical" evidence="6">
    <location>
        <begin position="440"/>
        <end position="458"/>
    </location>
</feature>
<evidence type="ECO:0000256" key="5">
    <source>
        <dbReference type="ARBA" id="ARBA00023136"/>
    </source>
</evidence>
<feature type="transmembrane region" description="Helical" evidence="6">
    <location>
        <begin position="154"/>
        <end position="174"/>
    </location>
</feature>
<accession>A0A7S1BDA3</accession>